<dbReference type="EMBL" id="CP006365">
    <property type="protein sequence ID" value="AGU14343.1"/>
    <property type="molecule type" value="Genomic_DNA"/>
</dbReference>
<reference evidence="2 3" key="1">
    <citation type="journal article" date="2013" name="Genome Announc.">
        <title>Whole-Genome Sequence of the Clinical Strain Corynebacterium argentoratense DSM 44202, Isolated from a Human Throat Specimen.</title>
        <authorList>
            <person name="Bomholt C."/>
            <person name="Glaub A."/>
            <person name="Gravermann K."/>
            <person name="Albersmeier A."/>
            <person name="Brinkrolf K."/>
            <person name="Ruckert C."/>
            <person name="Tauch A."/>
        </authorList>
    </citation>
    <scope>NUCLEOTIDE SEQUENCE [LARGE SCALE GENOMIC DNA]</scope>
    <source>
        <strain evidence="2">DSM 44202</strain>
    </source>
</reference>
<dbReference type="PATRIC" id="fig|1348662.3.peg.141"/>
<feature type="transmembrane region" description="Helical" evidence="1">
    <location>
        <begin position="381"/>
        <end position="400"/>
    </location>
</feature>
<dbReference type="RefSeq" id="WP_020975466.1">
    <property type="nucleotide sequence ID" value="NC_022198.1"/>
</dbReference>
<keyword evidence="1" id="KW-0812">Transmembrane</keyword>
<keyword evidence="3" id="KW-1185">Reference proteome</keyword>
<organism evidence="2 3">
    <name type="scientific">Corynebacterium argentoratense DSM 44202</name>
    <dbReference type="NCBI Taxonomy" id="1348662"/>
    <lineage>
        <taxon>Bacteria</taxon>
        <taxon>Bacillati</taxon>
        <taxon>Actinomycetota</taxon>
        <taxon>Actinomycetes</taxon>
        <taxon>Mycobacteriales</taxon>
        <taxon>Corynebacteriaceae</taxon>
        <taxon>Corynebacterium</taxon>
    </lineage>
</organism>
<dbReference type="AlphaFoldDB" id="U3GV49"/>
<name>U3GV49_9CORY</name>
<sequence length="402" mass="41659">MRYLTIATALAGISGFVVVIVAAWALGADAELTADFSAYWGLFFTGTGVLTGFMQETTRSVSAARISQVMTPRDTAHPVRLAWMVGAVLAAGIALSSPVWMGQIVSHSVGLGAGLLAVGLGSYAVQAAVAGVLSAHQLWPQYALLIGADSAVRMVAAVGAWLAGYELVAFMIITVMGAASWMFLAALSAPVREAMKSTADCATGVFMRRSLTAMAAAGATAVLIVGFPTLVKFTNPDTTGQAITAAGVVYAVMLTRAPLLVPLQQFQSALIVRFVDNRHRLGQALKGPLAIVWAVGSAGALTAWLLGPWLIMVVLRRDTFAVPGWALAAYTIGAACTATMMVVGTACIAAEKHGLYLLGWVVATLIAIGALMLPYSLAINAILALTVGPLVGTIVQSIGLRR</sequence>
<accession>U3GV49</accession>
<feature type="transmembrane region" description="Helical" evidence="1">
    <location>
        <begin position="210"/>
        <end position="230"/>
    </location>
</feature>
<evidence type="ECO:0000313" key="2">
    <source>
        <dbReference type="EMBL" id="AGU14343.1"/>
    </source>
</evidence>
<gene>
    <name evidence="2" type="ORF">CARG_00725</name>
</gene>
<feature type="transmembrane region" description="Helical" evidence="1">
    <location>
        <begin position="113"/>
        <end position="135"/>
    </location>
</feature>
<feature type="transmembrane region" description="Helical" evidence="1">
    <location>
        <begin position="168"/>
        <end position="189"/>
    </location>
</feature>
<keyword evidence="1" id="KW-1133">Transmembrane helix</keyword>
<evidence type="ECO:0000256" key="1">
    <source>
        <dbReference type="SAM" id="Phobius"/>
    </source>
</evidence>
<evidence type="ECO:0000313" key="3">
    <source>
        <dbReference type="Proteomes" id="UP000016943"/>
    </source>
</evidence>
<feature type="transmembrane region" description="Helical" evidence="1">
    <location>
        <begin position="327"/>
        <end position="348"/>
    </location>
</feature>
<feature type="transmembrane region" description="Helical" evidence="1">
    <location>
        <begin position="37"/>
        <end position="55"/>
    </location>
</feature>
<feature type="transmembrane region" description="Helical" evidence="1">
    <location>
        <begin position="355"/>
        <end position="375"/>
    </location>
</feature>
<feature type="transmembrane region" description="Helical" evidence="1">
    <location>
        <begin position="81"/>
        <end position="101"/>
    </location>
</feature>
<evidence type="ECO:0008006" key="4">
    <source>
        <dbReference type="Google" id="ProtNLM"/>
    </source>
</evidence>
<proteinExistence type="predicted"/>
<feature type="transmembrane region" description="Helical" evidence="1">
    <location>
        <begin position="242"/>
        <end position="263"/>
    </location>
</feature>
<keyword evidence="1" id="KW-0472">Membrane</keyword>
<dbReference type="OrthoDB" id="4771963at2"/>
<dbReference type="HOGENOM" id="CLU_039164_0_0_11"/>
<dbReference type="GeneID" id="78249023"/>
<protein>
    <recommendedName>
        <fullName evidence="4">Polysaccharide biosynthesis protein</fullName>
    </recommendedName>
</protein>
<dbReference type="STRING" id="1348662.CARG_00725"/>
<feature type="transmembrane region" description="Helical" evidence="1">
    <location>
        <begin position="142"/>
        <end position="162"/>
    </location>
</feature>
<feature type="transmembrane region" description="Helical" evidence="1">
    <location>
        <begin position="284"/>
        <end position="307"/>
    </location>
</feature>
<dbReference type="eggNOG" id="COG2244">
    <property type="taxonomic scope" value="Bacteria"/>
</dbReference>
<dbReference type="KEGG" id="caz:CARG_00725"/>
<dbReference type="Proteomes" id="UP000016943">
    <property type="component" value="Chromosome"/>
</dbReference>